<dbReference type="AlphaFoldDB" id="A0A9P8CBZ7"/>
<feature type="non-terminal residue" evidence="1">
    <location>
        <position position="1"/>
    </location>
</feature>
<dbReference type="InterPro" id="IPR036812">
    <property type="entry name" value="NAD(P)_OxRdtase_dom_sf"/>
</dbReference>
<dbReference type="OrthoDB" id="416253at2759"/>
<dbReference type="EMBL" id="MU254208">
    <property type="protein sequence ID" value="KAG9241468.1"/>
    <property type="molecule type" value="Genomic_DNA"/>
</dbReference>
<reference evidence="1" key="1">
    <citation type="journal article" date="2021" name="IMA Fungus">
        <title>Genomic characterization of three marine fungi, including Emericellopsis atlantica sp. nov. with signatures of a generalist lifestyle and marine biomass degradation.</title>
        <authorList>
            <person name="Hagestad O.C."/>
            <person name="Hou L."/>
            <person name="Andersen J.H."/>
            <person name="Hansen E.H."/>
            <person name="Altermark B."/>
            <person name="Li C."/>
            <person name="Kuhnert E."/>
            <person name="Cox R.J."/>
            <person name="Crous P.W."/>
            <person name="Spatafora J.W."/>
            <person name="Lail K."/>
            <person name="Amirebrahimi M."/>
            <person name="Lipzen A."/>
            <person name="Pangilinan J."/>
            <person name="Andreopoulos W."/>
            <person name="Hayes R.D."/>
            <person name="Ng V."/>
            <person name="Grigoriev I.V."/>
            <person name="Jackson S.A."/>
            <person name="Sutton T.D.S."/>
            <person name="Dobson A.D.W."/>
            <person name="Rama T."/>
        </authorList>
    </citation>
    <scope>NUCLEOTIDE SEQUENCE</scope>
    <source>
        <strain evidence="1">TRa3180A</strain>
    </source>
</reference>
<dbReference type="Gene3D" id="3.20.20.100">
    <property type="entry name" value="NADP-dependent oxidoreductase domain"/>
    <property type="match status" value="1"/>
</dbReference>
<protein>
    <recommendedName>
        <fullName evidence="3">Aldo/keto reductase</fullName>
    </recommendedName>
</protein>
<evidence type="ECO:0008006" key="3">
    <source>
        <dbReference type="Google" id="ProtNLM"/>
    </source>
</evidence>
<dbReference type="Proteomes" id="UP000887226">
    <property type="component" value="Unassembled WGS sequence"/>
</dbReference>
<proteinExistence type="predicted"/>
<accession>A0A9P8CBZ7</accession>
<comment type="caution">
    <text evidence="1">The sequence shown here is derived from an EMBL/GenBank/DDBJ whole genome shotgun (WGS) entry which is preliminary data.</text>
</comment>
<organism evidence="1 2">
    <name type="scientific">Calycina marina</name>
    <dbReference type="NCBI Taxonomy" id="1763456"/>
    <lineage>
        <taxon>Eukaryota</taxon>
        <taxon>Fungi</taxon>
        <taxon>Dikarya</taxon>
        <taxon>Ascomycota</taxon>
        <taxon>Pezizomycotina</taxon>
        <taxon>Leotiomycetes</taxon>
        <taxon>Helotiales</taxon>
        <taxon>Pezizellaceae</taxon>
        <taxon>Calycina</taxon>
    </lineage>
</organism>
<evidence type="ECO:0000313" key="1">
    <source>
        <dbReference type="EMBL" id="KAG9241468.1"/>
    </source>
</evidence>
<keyword evidence="2" id="KW-1185">Reference proteome</keyword>
<sequence length="54" mass="5739">LALEQKPITSPQGPLPEQQSIGFGTWRLAMSPENTTEAVSLAIQAGYRQIDGAA</sequence>
<gene>
    <name evidence="1" type="ORF">BJ878DRAFT_398284</name>
</gene>
<name>A0A9P8CBZ7_9HELO</name>
<feature type="non-terminal residue" evidence="1">
    <location>
        <position position="54"/>
    </location>
</feature>
<evidence type="ECO:0000313" key="2">
    <source>
        <dbReference type="Proteomes" id="UP000887226"/>
    </source>
</evidence>
<dbReference type="SUPFAM" id="SSF51430">
    <property type="entry name" value="NAD(P)-linked oxidoreductase"/>
    <property type="match status" value="1"/>
</dbReference>